<reference evidence="3 4" key="1">
    <citation type="submission" date="2018-12" db="EMBL/GenBank/DDBJ databases">
        <title>Draft genome sequence of Xylaria grammica IHI A82.</title>
        <authorList>
            <person name="Buettner E."/>
            <person name="Kellner H."/>
        </authorList>
    </citation>
    <scope>NUCLEOTIDE SEQUENCE [LARGE SCALE GENOMIC DNA]</scope>
    <source>
        <strain evidence="3 4">IHI A82</strain>
    </source>
</reference>
<protein>
    <recommendedName>
        <fullName evidence="2">Peptidase C14 caspase domain-containing protein</fullName>
    </recommendedName>
</protein>
<feature type="domain" description="Peptidase C14 caspase" evidence="2">
    <location>
        <begin position="15"/>
        <end position="261"/>
    </location>
</feature>
<dbReference type="Proteomes" id="UP000286045">
    <property type="component" value="Unassembled WGS sequence"/>
</dbReference>
<gene>
    <name evidence="3" type="ORF">EKO27_g9504</name>
</gene>
<evidence type="ECO:0000256" key="1">
    <source>
        <dbReference type="ARBA" id="ARBA00009005"/>
    </source>
</evidence>
<dbReference type="GO" id="GO:0004197">
    <property type="term" value="F:cysteine-type endopeptidase activity"/>
    <property type="evidence" value="ECO:0007669"/>
    <property type="project" value="InterPro"/>
</dbReference>
<dbReference type="Gene3D" id="3.40.50.1460">
    <property type="match status" value="1"/>
</dbReference>
<evidence type="ECO:0000313" key="3">
    <source>
        <dbReference type="EMBL" id="RWA05600.1"/>
    </source>
</evidence>
<dbReference type="GO" id="GO:0005737">
    <property type="term" value="C:cytoplasm"/>
    <property type="evidence" value="ECO:0007669"/>
    <property type="project" value="TreeGrafter"/>
</dbReference>
<dbReference type="AlphaFoldDB" id="A0A439CTW0"/>
<dbReference type="Pfam" id="PF00656">
    <property type="entry name" value="Peptidase_C14"/>
    <property type="match status" value="1"/>
</dbReference>
<evidence type="ECO:0000313" key="4">
    <source>
        <dbReference type="Proteomes" id="UP000286045"/>
    </source>
</evidence>
<comment type="similarity">
    <text evidence="1">Belongs to the peptidase C14B family.</text>
</comment>
<dbReference type="EMBL" id="RYZI01000421">
    <property type="protein sequence ID" value="RWA05600.1"/>
    <property type="molecule type" value="Genomic_DNA"/>
</dbReference>
<evidence type="ECO:0000259" key="2">
    <source>
        <dbReference type="Pfam" id="PF00656"/>
    </source>
</evidence>
<accession>A0A439CTW0</accession>
<dbReference type="PANTHER" id="PTHR48104:SF30">
    <property type="entry name" value="METACASPASE-1"/>
    <property type="match status" value="1"/>
</dbReference>
<proteinExistence type="inferred from homology"/>
<dbReference type="GO" id="GO:0006508">
    <property type="term" value="P:proteolysis"/>
    <property type="evidence" value="ECO:0007669"/>
    <property type="project" value="InterPro"/>
</dbReference>
<comment type="caution">
    <text evidence="3">The sequence shown here is derived from an EMBL/GenBank/DDBJ whole genome shotgun (WGS) entry which is preliminary data.</text>
</comment>
<dbReference type="PANTHER" id="PTHR48104">
    <property type="entry name" value="METACASPASE-4"/>
    <property type="match status" value="1"/>
</dbReference>
<name>A0A439CTW0_9PEZI</name>
<dbReference type="InterPro" id="IPR011600">
    <property type="entry name" value="Pept_C14_caspase"/>
</dbReference>
<dbReference type="InterPro" id="IPR050452">
    <property type="entry name" value="Metacaspase"/>
</dbReference>
<keyword evidence="4" id="KW-1185">Reference proteome</keyword>
<organism evidence="3 4">
    <name type="scientific">Xylaria grammica</name>
    <dbReference type="NCBI Taxonomy" id="363999"/>
    <lineage>
        <taxon>Eukaryota</taxon>
        <taxon>Fungi</taxon>
        <taxon>Dikarya</taxon>
        <taxon>Ascomycota</taxon>
        <taxon>Pezizomycotina</taxon>
        <taxon>Sordariomycetes</taxon>
        <taxon>Xylariomycetidae</taxon>
        <taxon>Xylariales</taxon>
        <taxon>Xylariaceae</taxon>
        <taxon>Xylaria</taxon>
    </lineage>
</organism>
<sequence>MAEDESIATEAPSAWAIVVGIDLYSTTHPAMNLRGACNDAVLLYQFLRSSLKIPKSNIRLHLSRDPHFTPLTAKDPPSLPPTFWEFLDSLDHIRREARPGDFVHIHFSGHGNREFTLHEDKKSKTDQDERLCFVDNEMTDVMFGEKLDELAAPPYNLTLLVTLDCCFSGGMTRDPRYSAVRNKPSSQAIELHPRDYNTEPSMSSGSRDASLHKGWLYRDRAYNVIAACQPYEKSMETPDPASGNRVYGALTSTLISQLKHLRGQRSFMTYNVFQGILESALKGTFGKITQQKPMLIGPRNRLLFLSSVREDASTVASVRKVGSGVMFIDRGSVDGSNVGDIYTVSDPGASLNQIRQSTQEGSHTPAKRTTALKIVITSVKEYESEAREYVEPSILPTGNHARLVKSGWLANLVQRSRVAEARIAQRDGSRSDAVVRTIQKEWLSYNDPVAPWRLWFPGDKSRTLKPTCYIHVGPTSIEVHDRNDRPYLNLPVLEFDQNRLISMAEVTRRLMGLLQHLKLYDEAKAIRTPPRFHQMTAPFDLRVASCECPLDEPSVLSSWEITVHNTQPGPLFVAVFNLTPLYGVRQLFPSDEGHMEASVMGKPARTIIDISVPDALHRQYQSDPSFIMQDILKIFITTENTNLRHLELEDITEGWIPASRTGKARRLTDEIQASWWVKDKKVITKSKFSRI</sequence>